<accession>A0ABP9GSR7</accession>
<proteinExistence type="predicted"/>
<dbReference type="PROSITE" id="PS51257">
    <property type="entry name" value="PROKAR_LIPOPROTEIN"/>
    <property type="match status" value="1"/>
</dbReference>
<name>A0ABP9GSR7_9FLAO</name>
<keyword evidence="2" id="KW-1185">Reference proteome</keyword>
<organism evidence="1 2">
    <name type="scientific">Algibacter agarivorans</name>
    <dbReference type="NCBI Taxonomy" id="1109741"/>
    <lineage>
        <taxon>Bacteria</taxon>
        <taxon>Pseudomonadati</taxon>
        <taxon>Bacteroidota</taxon>
        <taxon>Flavobacteriia</taxon>
        <taxon>Flavobacteriales</taxon>
        <taxon>Flavobacteriaceae</taxon>
        <taxon>Algibacter</taxon>
    </lineage>
</organism>
<evidence type="ECO:0000313" key="1">
    <source>
        <dbReference type="EMBL" id="GAA4951761.1"/>
    </source>
</evidence>
<protein>
    <submittedName>
        <fullName evidence="1">Uncharacterized protein</fullName>
    </submittedName>
</protein>
<sequence>MRKLFLILLATFFVSCSSDSENNSNNFNLSFDKAYFENGDDWGNSIRVSLLTSGLDVSLEGDIGFFAGDGAWLTFDISTEEELTIETGVYAYNESSNLVLEWFDLYNNLHDSEIGTSDYYIPVNDTDNSRIEILNYSGGQIEIYYSLNLYDVHSLEFVDTIEGTYSGSIEELTLFH</sequence>
<dbReference type="Proteomes" id="UP001501302">
    <property type="component" value="Unassembled WGS sequence"/>
</dbReference>
<reference evidence="2" key="1">
    <citation type="journal article" date="2019" name="Int. J. Syst. Evol. Microbiol.">
        <title>The Global Catalogue of Microorganisms (GCM) 10K type strain sequencing project: providing services to taxonomists for standard genome sequencing and annotation.</title>
        <authorList>
            <consortium name="The Broad Institute Genomics Platform"/>
            <consortium name="The Broad Institute Genome Sequencing Center for Infectious Disease"/>
            <person name="Wu L."/>
            <person name="Ma J."/>
        </authorList>
    </citation>
    <scope>NUCLEOTIDE SEQUENCE [LARGE SCALE GENOMIC DNA]</scope>
    <source>
        <strain evidence="2">JCM 18285</strain>
    </source>
</reference>
<evidence type="ECO:0000313" key="2">
    <source>
        <dbReference type="Proteomes" id="UP001501302"/>
    </source>
</evidence>
<dbReference type="RefSeq" id="WP_345192758.1">
    <property type="nucleotide sequence ID" value="NZ_BAABJJ010000038.1"/>
</dbReference>
<gene>
    <name evidence="1" type="ORF">GCM10023314_26500</name>
</gene>
<comment type="caution">
    <text evidence="1">The sequence shown here is derived from an EMBL/GenBank/DDBJ whole genome shotgun (WGS) entry which is preliminary data.</text>
</comment>
<dbReference type="EMBL" id="BAABJJ010000038">
    <property type="protein sequence ID" value="GAA4951761.1"/>
    <property type="molecule type" value="Genomic_DNA"/>
</dbReference>